<name>A0A9Q8LGA4_PASFU</name>
<feature type="compositionally biased region" description="Polar residues" evidence="1">
    <location>
        <begin position="92"/>
        <end position="109"/>
    </location>
</feature>
<dbReference type="AlphaFoldDB" id="A0A9Q8LGA4"/>
<evidence type="ECO:0000313" key="3">
    <source>
        <dbReference type="EMBL" id="UJO16912.1"/>
    </source>
</evidence>
<gene>
    <name evidence="3" type="ORF">CLAFUR5_04127</name>
</gene>
<accession>A0A9Q8LGA4</accession>
<dbReference type="InterPro" id="IPR000938">
    <property type="entry name" value="CAP-Gly_domain"/>
</dbReference>
<evidence type="ECO:0000259" key="2">
    <source>
        <dbReference type="PROSITE" id="PS50245"/>
    </source>
</evidence>
<dbReference type="KEGG" id="ffu:CLAFUR5_04127"/>
<dbReference type="PROSITE" id="PS50245">
    <property type="entry name" value="CAP_GLY_2"/>
    <property type="match status" value="1"/>
</dbReference>
<dbReference type="EMBL" id="CP090166">
    <property type="protein sequence ID" value="UJO16912.1"/>
    <property type="molecule type" value="Genomic_DNA"/>
</dbReference>
<dbReference type="GeneID" id="71984005"/>
<protein>
    <recommendedName>
        <fullName evidence="2">CAP-Gly domain-containing protein</fullName>
    </recommendedName>
</protein>
<reference evidence="3" key="1">
    <citation type="submission" date="2021-12" db="EMBL/GenBank/DDBJ databases">
        <authorList>
            <person name="Zaccaron A."/>
            <person name="Stergiopoulos I."/>
        </authorList>
    </citation>
    <scope>NUCLEOTIDE SEQUENCE</scope>
    <source>
        <strain evidence="3">Race5_Kim</strain>
    </source>
</reference>
<reference evidence="3" key="2">
    <citation type="journal article" date="2022" name="Microb. Genom.">
        <title>A chromosome-scale genome assembly of the tomato pathogen Cladosporium fulvum reveals a compartmentalized genome architecture and the presence of a dispensable chromosome.</title>
        <authorList>
            <person name="Zaccaron A.Z."/>
            <person name="Chen L.H."/>
            <person name="Samaras A."/>
            <person name="Stergiopoulos I."/>
        </authorList>
    </citation>
    <scope>NUCLEOTIDE SEQUENCE</scope>
    <source>
        <strain evidence="3">Race5_Kim</strain>
    </source>
</reference>
<dbReference type="Proteomes" id="UP000756132">
    <property type="component" value="Chromosome 4"/>
</dbReference>
<feature type="region of interest" description="Disordered" evidence="1">
    <location>
        <begin position="73"/>
        <end position="138"/>
    </location>
</feature>
<dbReference type="RefSeq" id="XP_047761278.1">
    <property type="nucleotide sequence ID" value="XM_047903275.1"/>
</dbReference>
<proteinExistence type="predicted"/>
<feature type="domain" description="CAP-Gly" evidence="2">
    <location>
        <begin position="27"/>
        <end position="65"/>
    </location>
</feature>
<dbReference type="Gene3D" id="2.30.30.190">
    <property type="entry name" value="CAP Gly-rich-like domain"/>
    <property type="match status" value="1"/>
</dbReference>
<feature type="compositionally biased region" description="Polar residues" evidence="1">
    <location>
        <begin position="120"/>
        <end position="129"/>
    </location>
</feature>
<dbReference type="InterPro" id="IPR036859">
    <property type="entry name" value="CAP-Gly_dom_sf"/>
</dbReference>
<dbReference type="SUPFAM" id="SSF74924">
    <property type="entry name" value="Cap-Gly domain"/>
    <property type="match status" value="1"/>
</dbReference>
<evidence type="ECO:0000256" key="1">
    <source>
        <dbReference type="SAM" id="MobiDB-lite"/>
    </source>
</evidence>
<keyword evidence="4" id="KW-1185">Reference proteome</keyword>
<organism evidence="3 4">
    <name type="scientific">Passalora fulva</name>
    <name type="common">Tomato leaf mold</name>
    <name type="synonym">Cladosporium fulvum</name>
    <dbReference type="NCBI Taxonomy" id="5499"/>
    <lineage>
        <taxon>Eukaryota</taxon>
        <taxon>Fungi</taxon>
        <taxon>Dikarya</taxon>
        <taxon>Ascomycota</taxon>
        <taxon>Pezizomycotina</taxon>
        <taxon>Dothideomycetes</taxon>
        <taxon>Dothideomycetidae</taxon>
        <taxon>Mycosphaerellales</taxon>
        <taxon>Mycosphaerellaceae</taxon>
        <taxon>Fulvia</taxon>
    </lineage>
</organism>
<sequence>MKLTYIRRDVASYAILELYEQKAMSRYLGIDLAPAFIRQLGRNNGTWHNTQLFEASGPKAGVFVAASRCRKRTRALSPEKRKSPDEEDDSEQPSTKRSNNGADTETGGQTAAVEDETQRAEQQVLNPTRSPVDELSNLLDGDNVSSRCTEYIEAAIEAAIVADDMAELLLRLIKANGTGNEWYCAERVESYDPGPTQDALDPDAPWELYWTSPDGGGVLHAWTDIGPSAADDLGLPNHEIATQRLDYLKAWVIDLNATFRQAGTDIVIVPAVRNSANTTFPDFVLGSLNDKALRDASNQLQPLWDHFATNQPETLQHGMTWRQLQGDMMQRMTTHNAPPLVPQAYEFEYAWRQIDGEMAAANPNGYIER</sequence>
<evidence type="ECO:0000313" key="4">
    <source>
        <dbReference type="Proteomes" id="UP000756132"/>
    </source>
</evidence>